<evidence type="ECO:0000256" key="7">
    <source>
        <dbReference type="ARBA" id="ARBA00022884"/>
    </source>
</evidence>
<comment type="similarity">
    <text evidence="8">Belongs to the nanos family.</text>
</comment>
<dbReference type="Pfam" id="PF05741">
    <property type="entry name" value="zf-nanos"/>
    <property type="match status" value="1"/>
</dbReference>
<evidence type="ECO:0000256" key="3">
    <source>
        <dbReference type="ARBA" id="ARBA00022723"/>
    </source>
</evidence>
<proteinExistence type="evidence at transcript level"/>
<evidence type="ECO:0000256" key="2">
    <source>
        <dbReference type="ARBA" id="ARBA00022490"/>
    </source>
</evidence>
<evidence type="ECO:0000256" key="4">
    <source>
        <dbReference type="ARBA" id="ARBA00022771"/>
    </source>
</evidence>
<keyword evidence="7 8" id="KW-0694">RNA-binding</keyword>
<keyword evidence="6 8" id="KW-0810">Translation regulation</keyword>
<dbReference type="GO" id="GO:0005737">
    <property type="term" value="C:cytoplasm"/>
    <property type="evidence" value="ECO:0007669"/>
    <property type="project" value="UniProtKB-SubCell"/>
</dbReference>
<feature type="domain" description="Nanos-type" evidence="9">
    <location>
        <begin position="143"/>
        <end position="197"/>
    </location>
</feature>
<sequence length="233" mass="26846">MRTGESYFVLIHHTLKLNLMLNYPESLKMANTSPFIWQSVTSNNVSYSSNKSNVNYPRTNVACILPNLLQKNIAKTDFSLLDEEDNDSLFRSDLKLSKELDRWVALLEAWPEKHITLDRSIWLRLLHKLRTSNQIRKESHIELCVFCRNNNEPFEMYVSHKVKDLNGKVTCPVLRNYTCPLCNSTGDFAHTIKYCPISMNTTKQVSDNSLEEITRNQIAIKSRSMSQSTLGIA</sequence>
<evidence type="ECO:0000259" key="9">
    <source>
        <dbReference type="PROSITE" id="PS51522"/>
    </source>
</evidence>
<dbReference type="OrthoDB" id="10010129at2759"/>
<evidence type="ECO:0000256" key="5">
    <source>
        <dbReference type="ARBA" id="ARBA00022833"/>
    </source>
</evidence>
<organism evidence="10">
    <name type="scientific">Schmidtea mediterranea</name>
    <name type="common">Freshwater planarian flatworm</name>
    <dbReference type="NCBI Taxonomy" id="79327"/>
    <lineage>
        <taxon>Eukaryota</taxon>
        <taxon>Metazoa</taxon>
        <taxon>Spiralia</taxon>
        <taxon>Lophotrochozoa</taxon>
        <taxon>Platyhelminthes</taxon>
        <taxon>Rhabditophora</taxon>
        <taxon>Seriata</taxon>
        <taxon>Tricladida</taxon>
        <taxon>Continenticola</taxon>
        <taxon>Geoplanoidea</taxon>
        <taxon>Dugesiidae</taxon>
        <taxon>Schmidtea</taxon>
    </lineage>
</organism>
<evidence type="ECO:0000256" key="1">
    <source>
        <dbReference type="ARBA" id="ARBA00004496"/>
    </source>
</evidence>
<evidence type="ECO:0000256" key="6">
    <source>
        <dbReference type="ARBA" id="ARBA00022845"/>
    </source>
</evidence>
<dbReference type="AlphaFoldDB" id="A4UCR6"/>
<dbReference type="EMBL" id="EF035555">
    <property type="protein sequence ID" value="ABO52809.1"/>
    <property type="molecule type" value="mRNA"/>
</dbReference>
<keyword evidence="3" id="KW-0479">Metal-binding</keyword>
<reference evidence="10" key="1">
    <citation type="journal article" date="2007" name="Proc. Natl. Acad. Sci. U.S.A.">
        <title>nanos function is essential for development and regeneration of planarian germ cells.</title>
        <authorList>
            <person name="Wang Y."/>
            <person name="Zayas R.M."/>
            <person name="Guo T."/>
            <person name="Newmark P.A."/>
        </authorList>
    </citation>
    <scope>NUCLEOTIDE SEQUENCE</scope>
</reference>
<keyword evidence="5" id="KW-0862">Zinc</keyword>
<dbReference type="Gene3D" id="4.10.60.30">
    <property type="entry name" value="Nanos, RNA-binding domain"/>
    <property type="match status" value="1"/>
</dbReference>
<dbReference type="InterPro" id="IPR038129">
    <property type="entry name" value="Nanos_sf"/>
</dbReference>
<protein>
    <submittedName>
        <fullName evidence="10">Nanos-like protein</fullName>
    </submittedName>
</protein>
<keyword evidence="4 8" id="KW-0863">Zinc-finger</keyword>
<comment type="subcellular location">
    <subcellularLocation>
        <location evidence="1">Cytoplasm</location>
    </subcellularLocation>
</comment>
<evidence type="ECO:0000313" key="10">
    <source>
        <dbReference type="EMBL" id="ABO52809.1"/>
    </source>
</evidence>
<dbReference type="GO" id="GO:0006417">
    <property type="term" value="P:regulation of translation"/>
    <property type="evidence" value="ECO:0007669"/>
    <property type="project" value="UniProtKB-UniRule"/>
</dbReference>
<accession>A4UCR6</accession>
<dbReference type="InterPro" id="IPR008705">
    <property type="entry name" value="Nanos/Xcar2"/>
</dbReference>
<keyword evidence="2" id="KW-0963">Cytoplasm</keyword>
<dbReference type="PANTHER" id="PTHR12887">
    <property type="entry name" value="NANOS PROTEIN"/>
    <property type="match status" value="1"/>
</dbReference>
<dbReference type="GO" id="GO:0008270">
    <property type="term" value="F:zinc ion binding"/>
    <property type="evidence" value="ECO:0007669"/>
    <property type="project" value="UniProtKB-KW"/>
</dbReference>
<evidence type="ECO:0000256" key="8">
    <source>
        <dbReference type="PROSITE-ProRule" id="PRU00855"/>
    </source>
</evidence>
<name>A4UCR6_SCHMD</name>
<dbReference type="InterPro" id="IPR024161">
    <property type="entry name" value="Znf_nanos-typ"/>
</dbReference>
<dbReference type="PROSITE" id="PS51522">
    <property type="entry name" value="ZF_NANOS"/>
    <property type="match status" value="1"/>
</dbReference>
<dbReference type="GO" id="GO:0003723">
    <property type="term" value="F:RNA binding"/>
    <property type="evidence" value="ECO:0007669"/>
    <property type="project" value="UniProtKB-UniRule"/>
</dbReference>